<keyword evidence="3" id="KW-1185">Reference proteome</keyword>
<dbReference type="SUPFAM" id="SSF52821">
    <property type="entry name" value="Rhodanese/Cell cycle control phosphatase"/>
    <property type="match status" value="1"/>
</dbReference>
<feature type="domain" description="Rhodanese" evidence="1">
    <location>
        <begin position="48"/>
        <end position="151"/>
    </location>
</feature>
<dbReference type="GO" id="GO:0004792">
    <property type="term" value="F:thiosulfate-cyanide sulfurtransferase activity"/>
    <property type="evidence" value="ECO:0007669"/>
    <property type="project" value="TreeGrafter"/>
</dbReference>
<dbReference type="PROSITE" id="PS50206">
    <property type="entry name" value="RHODANESE_3"/>
    <property type="match status" value="1"/>
</dbReference>
<dbReference type="PANTHER" id="PTHR44086:SF10">
    <property type="entry name" value="THIOSULFATE SULFURTRANSFERASE_RHODANESE-LIKE DOMAIN-CONTAINING PROTEIN 3"/>
    <property type="match status" value="1"/>
</dbReference>
<dbReference type="PANTHER" id="PTHR44086">
    <property type="entry name" value="THIOSULFATE SULFURTRANSFERASE RDL2, MITOCHONDRIAL-RELATED"/>
    <property type="match status" value="1"/>
</dbReference>
<evidence type="ECO:0000313" key="3">
    <source>
        <dbReference type="Proteomes" id="UP001233271"/>
    </source>
</evidence>
<evidence type="ECO:0000313" key="2">
    <source>
        <dbReference type="EMBL" id="BEI93578.1"/>
    </source>
</evidence>
<dbReference type="KEGG" id="ccac:CcaHIS019_0600370"/>
<dbReference type="Pfam" id="PF00581">
    <property type="entry name" value="Rhodanese"/>
    <property type="match status" value="1"/>
</dbReference>
<protein>
    <recommendedName>
        <fullName evidence="1">Rhodanese domain-containing protein</fullName>
    </recommendedName>
</protein>
<dbReference type="Gene3D" id="3.40.250.10">
    <property type="entry name" value="Rhodanese-like domain"/>
    <property type="match status" value="1"/>
</dbReference>
<reference evidence="2" key="1">
    <citation type="journal article" date="2023" name="BMC Genomics">
        <title>Chromosome-level genome assemblies of Cutaneotrichosporon spp. (Trichosporonales, Basidiomycota) reveal imbalanced evolution between nucleotide sequences and chromosome synteny.</title>
        <authorList>
            <person name="Kobayashi Y."/>
            <person name="Kayamori A."/>
            <person name="Aoki K."/>
            <person name="Shiwa Y."/>
            <person name="Matsutani M."/>
            <person name="Fujita N."/>
            <person name="Sugita T."/>
            <person name="Iwasaki W."/>
            <person name="Tanaka N."/>
            <person name="Takashima M."/>
        </authorList>
    </citation>
    <scope>NUCLEOTIDE SEQUENCE</scope>
    <source>
        <strain evidence="2">HIS019</strain>
    </source>
</reference>
<name>A0AA48L7V5_9TREE</name>
<organism evidence="2 3">
    <name type="scientific">Cutaneotrichosporon cavernicola</name>
    <dbReference type="NCBI Taxonomy" id="279322"/>
    <lineage>
        <taxon>Eukaryota</taxon>
        <taxon>Fungi</taxon>
        <taxon>Dikarya</taxon>
        <taxon>Basidiomycota</taxon>
        <taxon>Agaricomycotina</taxon>
        <taxon>Tremellomycetes</taxon>
        <taxon>Trichosporonales</taxon>
        <taxon>Trichosporonaceae</taxon>
        <taxon>Cutaneotrichosporon</taxon>
    </lineage>
</organism>
<dbReference type="SMART" id="SM00450">
    <property type="entry name" value="RHOD"/>
    <property type="match status" value="1"/>
</dbReference>
<dbReference type="EMBL" id="AP028217">
    <property type="protein sequence ID" value="BEI93578.1"/>
    <property type="molecule type" value="Genomic_DNA"/>
</dbReference>
<dbReference type="RefSeq" id="XP_060458843.1">
    <property type="nucleotide sequence ID" value="XM_060602450.1"/>
</dbReference>
<dbReference type="AlphaFoldDB" id="A0AA48L7V5"/>
<dbReference type="GO" id="GO:0005739">
    <property type="term" value="C:mitochondrion"/>
    <property type="evidence" value="ECO:0007669"/>
    <property type="project" value="TreeGrafter"/>
</dbReference>
<dbReference type="InterPro" id="IPR001763">
    <property type="entry name" value="Rhodanese-like_dom"/>
</dbReference>
<dbReference type="InterPro" id="IPR036873">
    <property type="entry name" value="Rhodanese-like_dom_sf"/>
</dbReference>
<dbReference type="Proteomes" id="UP001233271">
    <property type="component" value="Chromosome 6"/>
</dbReference>
<gene>
    <name evidence="2" type="ORF">CcaverHIS019_0600370</name>
</gene>
<dbReference type="GeneID" id="85497448"/>
<proteinExistence type="predicted"/>
<sequence>MYALRSALRAPARVSPRAFTTTAARWKDAWANTPDMNFAEFNKLARAPTDDVLLIDTREPDEAAMSPISGTVNLPFSKVASALAEGNNPGQFQNDFAFSKPAYNQKMVFLDRAAKRSEAAAEAARKAGYQNVRTYGGGVKEYQENADKHKE</sequence>
<accession>A0AA48L7V5</accession>
<evidence type="ECO:0000259" key="1">
    <source>
        <dbReference type="PROSITE" id="PS50206"/>
    </source>
</evidence>